<keyword evidence="5" id="KW-1185">Reference proteome</keyword>
<name>A0A493TUZ7_ANAPP</name>
<dbReference type="Proteomes" id="UP000016666">
    <property type="component" value="Unassembled WGS sequence"/>
</dbReference>
<dbReference type="STRING" id="8840.ENSAPLP00000029691"/>
<dbReference type="PANTHER" id="PTHR10177">
    <property type="entry name" value="CYCLINS"/>
    <property type="match status" value="1"/>
</dbReference>
<feature type="compositionally biased region" description="Pro residues" evidence="2">
    <location>
        <begin position="161"/>
        <end position="170"/>
    </location>
</feature>
<comment type="similarity">
    <text evidence="1">Belongs to the cyclin family.</text>
</comment>
<evidence type="ECO:0000259" key="3">
    <source>
        <dbReference type="SMART" id="SM00385"/>
    </source>
</evidence>
<reference evidence="5" key="1">
    <citation type="submission" date="2017-10" db="EMBL/GenBank/DDBJ databases">
        <title>A new Pekin duck reference genome.</title>
        <authorList>
            <person name="Hou Z.-C."/>
            <person name="Zhou Z.-K."/>
            <person name="Zhu F."/>
            <person name="Hou S.-S."/>
        </authorList>
    </citation>
    <scope>NUCLEOTIDE SEQUENCE [LARGE SCALE GENOMIC DNA]</scope>
</reference>
<feature type="region of interest" description="Disordered" evidence="2">
    <location>
        <begin position="153"/>
        <end position="189"/>
    </location>
</feature>
<evidence type="ECO:0000256" key="1">
    <source>
        <dbReference type="RuleBase" id="RU000383"/>
    </source>
</evidence>
<evidence type="ECO:0000313" key="4">
    <source>
        <dbReference type="Ensembl" id="ENSAPLP00000029691.1"/>
    </source>
</evidence>
<dbReference type="Pfam" id="PF00134">
    <property type="entry name" value="Cyclin_N"/>
    <property type="match status" value="1"/>
</dbReference>
<dbReference type="SUPFAM" id="SSF47954">
    <property type="entry name" value="Cyclin-like"/>
    <property type="match status" value="1"/>
</dbReference>
<dbReference type="InterPro" id="IPR006671">
    <property type="entry name" value="Cyclin_N"/>
</dbReference>
<dbReference type="InterPro" id="IPR036915">
    <property type="entry name" value="Cyclin-like_sf"/>
</dbReference>
<evidence type="ECO:0000256" key="2">
    <source>
        <dbReference type="SAM" id="MobiDB-lite"/>
    </source>
</evidence>
<proteinExistence type="inferred from homology"/>
<keyword evidence="1" id="KW-0195">Cyclin</keyword>
<dbReference type="AlphaFoldDB" id="A0A493TUZ7"/>
<feature type="compositionally biased region" description="Low complexity" evidence="2">
    <location>
        <begin position="12"/>
        <end position="27"/>
    </location>
</feature>
<organism evidence="4 5">
    <name type="scientific">Anas platyrhynchos platyrhynchos</name>
    <name type="common">Northern mallard</name>
    <dbReference type="NCBI Taxonomy" id="8840"/>
    <lineage>
        <taxon>Eukaryota</taxon>
        <taxon>Metazoa</taxon>
        <taxon>Chordata</taxon>
        <taxon>Craniata</taxon>
        <taxon>Vertebrata</taxon>
        <taxon>Euteleostomi</taxon>
        <taxon>Archelosauria</taxon>
        <taxon>Archosauria</taxon>
        <taxon>Dinosauria</taxon>
        <taxon>Saurischia</taxon>
        <taxon>Theropoda</taxon>
        <taxon>Coelurosauria</taxon>
        <taxon>Aves</taxon>
        <taxon>Neognathae</taxon>
        <taxon>Galloanserae</taxon>
        <taxon>Anseriformes</taxon>
        <taxon>Anatidae</taxon>
        <taxon>Anatinae</taxon>
        <taxon>Anas</taxon>
    </lineage>
</organism>
<dbReference type="GeneTree" id="ENSGT00940000157816"/>
<dbReference type="InterPro" id="IPR013763">
    <property type="entry name" value="Cyclin-like_dom"/>
</dbReference>
<sequence length="189" mass="20095">MANPTPNKRGRGPALPRSPLPAGGAPLALPEPVSPFFRCSLQGPPRRGQTSPALPPLFTTHRPRLSIAAFPPALSPVCEEQKCEEEVFPLAMNYLDRFLSFEPLKKSRLQLLGATCMFVASKMKETIPLTAEKLCIYTDNSIRPDELLVIARSGTSGANEAPPPPGPPAGTPLQRGGREGAAGPQRPGG</sequence>
<feature type="region of interest" description="Disordered" evidence="2">
    <location>
        <begin position="1"/>
        <end position="27"/>
    </location>
</feature>
<dbReference type="SMART" id="SM00385">
    <property type="entry name" value="CYCLIN"/>
    <property type="match status" value="1"/>
</dbReference>
<dbReference type="FunFam" id="1.10.472.10:FF:000003">
    <property type="entry name" value="G1/S-specific cyclin-D2"/>
    <property type="match status" value="1"/>
</dbReference>
<protein>
    <submittedName>
        <fullName evidence="4">Cyclin D1</fullName>
    </submittedName>
</protein>
<dbReference type="Gene3D" id="1.10.472.10">
    <property type="entry name" value="Cyclin-like"/>
    <property type="match status" value="1"/>
</dbReference>
<reference evidence="4" key="2">
    <citation type="submission" date="2025-08" db="UniProtKB">
        <authorList>
            <consortium name="Ensembl"/>
        </authorList>
    </citation>
    <scope>IDENTIFICATION</scope>
</reference>
<evidence type="ECO:0000313" key="5">
    <source>
        <dbReference type="Proteomes" id="UP000016666"/>
    </source>
</evidence>
<accession>A0A493TUZ7</accession>
<dbReference type="InterPro" id="IPR039361">
    <property type="entry name" value="Cyclin"/>
</dbReference>
<feature type="domain" description="Cyclin-like" evidence="3">
    <location>
        <begin position="72"/>
        <end position="156"/>
    </location>
</feature>
<reference evidence="4" key="3">
    <citation type="submission" date="2025-09" db="UniProtKB">
        <authorList>
            <consortium name="Ensembl"/>
        </authorList>
    </citation>
    <scope>IDENTIFICATION</scope>
</reference>
<dbReference type="Ensembl" id="ENSAPLT00000033218.1">
    <property type="protein sequence ID" value="ENSAPLP00000029691.1"/>
    <property type="gene ID" value="ENSAPLG00000019954.1"/>
</dbReference>